<dbReference type="Gramene" id="EFJ05169">
    <property type="protein sequence ID" value="EFJ05169"/>
    <property type="gene ID" value="SELMODRAFT_431796"/>
</dbReference>
<dbReference type="KEGG" id="smo:SELMODRAFT_431796"/>
<name>D8TDU0_SELML</name>
<reference evidence="3 4" key="1">
    <citation type="journal article" date="2011" name="Science">
        <title>The Selaginella genome identifies genetic changes associated with the evolution of vascular plants.</title>
        <authorList>
            <person name="Banks J.A."/>
            <person name="Nishiyama T."/>
            <person name="Hasebe M."/>
            <person name="Bowman J.L."/>
            <person name="Gribskov M."/>
            <person name="dePamphilis C."/>
            <person name="Albert V.A."/>
            <person name="Aono N."/>
            <person name="Aoyama T."/>
            <person name="Ambrose B.A."/>
            <person name="Ashton N.W."/>
            <person name="Axtell M.J."/>
            <person name="Barker E."/>
            <person name="Barker M.S."/>
            <person name="Bennetzen J.L."/>
            <person name="Bonawitz N.D."/>
            <person name="Chapple C."/>
            <person name="Cheng C."/>
            <person name="Correa L.G."/>
            <person name="Dacre M."/>
            <person name="DeBarry J."/>
            <person name="Dreyer I."/>
            <person name="Elias M."/>
            <person name="Engstrom E.M."/>
            <person name="Estelle M."/>
            <person name="Feng L."/>
            <person name="Finet C."/>
            <person name="Floyd S.K."/>
            <person name="Frommer W.B."/>
            <person name="Fujita T."/>
            <person name="Gramzow L."/>
            <person name="Gutensohn M."/>
            <person name="Harholt J."/>
            <person name="Hattori M."/>
            <person name="Heyl A."/>
            <person name="Hirai T."/>
            <person name="Hiwatashi Y."/>
            <person name="Ishikawa M."/>
            <person name="Iwata M."/>
            <person name="Karol K.G."/>
            <person name="Koehler B."/>
            <person name="Kolukisaoglu U."/>
            <person name="Kubo M."/>
            <person name="Kurata T."/>
            <person name="Lalonde S."/>
            <person name="Li K."/>
            <person name="Li Y."/>
            <person name="Litt A."/>
            <person name="Lyons E."/>
            <person name="Manning G."/>
            <person name="Maruyama T."/>
            <person name="Michael T.P."/>
            <person name="Mikami K."/>
            <person name="Miyazaki S."/>
            <person name="Morinaga S."/>
            <person name="Murata T."/>
            <person name="Mueller-Roeber B."/>
            <person name="Nelson D.R."/>
            <person name="Obara M."/>
            <person name="Oguri Y."/>
            <person name="Olmstead R.G."/>
            <person name="Onodera N."/>
            <person name="Petersen B.L."/>
            <person name="Pils B."/>
            <person name="Prigge M."/>
            <person name="Rensing S.A."/>
            <person name="Riano-Pachon D.M."/>
            <person name="Roberts A.W."/>
            <person name="Sato Y."/>
            <person name="Scheller H.V."/>
            <person name="Schulz B."/>
            <person name="Schulz C."/>
            <person name="Shakirov E.V."/>
            <person name="Shibagaki N."/>
            <person name="Shinohara N."/>
            <person name="Shippen D.E."/>
            <person name="Soerensen I."/>
            <person name="Sotooka R."/>
            <person name="Sugimoto N."/>
            <person name="Sugita M."/>
            <person name="Sumikawa N."/>
            <person name="Tanurdzic M."/>
            <person name="Theissen G."/>
            <person name="Ulvskov P."/>
            <person name="Wakazuki S."/>
            <person name="Weng J.K."/>
            <person name="Willats W.W."/>
            <person name="Wipf D."/>
            <person name="Wolf P.G."/>
            <person name="Yang L."/>
            <person name="Zimmer A.D."/>
            <person name="Zhu Q."/>
            <person name="Mitros T."/>
            <person name="Hellsten U."/>
            <person name="Loque D."/>
            <person name="Otillar R."/>
            <person name="Salamov A."/>
            <person name="Schmutz J."/>
            <person name="Shapiro H."/>
            <person name="Lindquist E."/>
            <person name="Lucas S."/>
            <person name="Rokhsar D."/>
            <person name="Grigoriev I.V."/>
        </authorList>
    </citation>
    <scope>NUCLEOTIDE SEQUENCE [LARGE SCALE GENOMIC DNA]</scope>
</reference>
<dbReference type="HOGENOM" id="CLU_052743_1_0_1"/>
<evidence type="ECO:0000313" key="4">
    <source>
        <dbReference type="Proteomes" id="UP000001514"/>
    </source>
</evidence>
<dbReference type="InParanoid" id="D8TDU0"/>
<evidence type="ECO:0000256" key="2">
    <source>
        <dbReference type="SAM" id="SignalP"/>
    </source>
</evidence>
<dbReference type="Proteomes" id="UP000001514">
    <property type="component" value="Unassembled WGS sequence"/>
</dbReference>
<dbReference type="FunCoup" id="D8TDU0">
    <property type="interactions" value="1207"/>
</dbReference>
<feature type="region of interest" description="Disordered" evidence="1">
    <location>
        <begin position="287"/>
        <end position="306"/>
    </location>
</feature>
<gene>
    <name evidence="3" type="ORF">SELMODRAFT_431796</name>
</gene>
<evidence type="ECO:0000256" key="1">
    <source>
        <dbReference type="SAM" id="MobiDB-lite"/>
    </source>
</evidence>
<dbReference type="PANTHER" id="PTHR34056:SF3">
    <property type="entry name" value="OS07G0557700 PROTEIN"/>
    <property type="match status" value="1"/>
</dbReference>
<keyword evidence="2" id="KW-0732">Signal</keyword>
<feature type="region of interest" description="Disordered" evidence="1">
    <location>
        <begin position="29"/>
        <end position="50"/>
    </location>
</feature>
<feature type="chain" id="PRO_5003123511" evidence="2">
    <location>
        <begin position="21"/>
        <end position="353"/>
    </location>
</feature>
<dbReference type="eggNOG" id="ENOG502QR43">
    <property type="taxonomic scope" value="Eukaryota"/>
</dbReference>
<dbReference type="OMA" id="TESQICR"/>
<sequence length="353" mass="36859">MRNCWIASAILAAVVAGALAAPPHSPPPALPVVPGGGGSNGSSSDEEGTVPSLPVEWQAMACDLHFAGISFGGLRSACEKKHHSQDLRSRCCPVLASWLFAAQAETTMRAIAAAAATSSSSSSSPSPQVEMPVPPDDSAVCAASLQQGFHSRGIDLPLLNASCDMSLCYCGIRLRQMASLNCPVGYFHKNRSALLPSHAPFLRHLQSNCSDPSLHGCSSCIAALDNSVVWIGQKVAANPKAGSSGATPSTLDCRLMGLMWLLSDNRTRFIPTVSAVLRALLYSTDSDDQDASAGDGEVPAAASPGACRSDQAQLPLASDSLGPEDSAALLAHSPLTLFFHRAFFFVLFLLSVW</sequence>
<dbReference type="EMBL" id="GL377734">
    <property type="protein sequence ID" value="EFJ05169.1"/>
    <property type="molecule type" value="Genomic_DNA"/>
</dbReference>
<organism evidence="4">
    <name type="scientific">Selaginella moellendorffii</name>
    <name type="common">Spikemoss</name>
    <dbReference type="NCBI Taxonomy" id="88036"/>
    <lineage>
        <taxon>Eukaryota</taxon>
        <taxon>Viridiplantae</taxon>
        <taxon>Streptophyta</taxon>
        <taxon>Embryophyta</taxon>
        <taxon>Tracheophyta</taxon>
        <taxon>Lycopodiopsida</taxon>
        <taxon>Selaginellales</taxon>
        <taxon>Selaginellaceae</taxon>
        <taxon>Selaginella</taxon>
    </lineage>
</organism>
<dbReference type="InterPro" id="IPR040376">
    <property type="entry name" value="At4g28100-like"/>
</dbReference>
<feature type="signal peptide" evidence="2">
    <location>
        <begin position="1"/>
        <end position="20"/>
    </location>
</feature>
<dbReference type="AlphaFoldDB" id="D8TDU0"/>
<proteinExistence type="predicted"/>
<keyword evidence="4" id="KW-1185">Reference proteome</keyword>
<evidence type="ECO:0000313" key="3">
    <source>
        <dbReference type="EMBL" id="EFJ05169.1"/>
    </source>
</evidence>
<protein>
    <submittedName>
        <fullName evidence="3">Uncharacterized protein</fullName>
    </submittedName>
</protein>
<dbReference type="PANTHER" id="PTHR34056">
    <property type="entry name" value="GPI-ANCHORED PROTEIN"/>
    <property type="match status" value="1"/>
</dbReference>
<accession>D8TDU0</accession>
<dbReference type="STRING" id="88036.D8TDU0"/>
<dbReference type="OrthoDB" id="764087at2759"/>